<comment type="caution">
    <text evidence="1">The sequence shown here is derived from an EMBL/GenBank/DDBJ whole genome shotgun (WGS) entry which is preliminary data.</text>
</comment>
<gene>
    <name evidence="1" type="ORF">PSU4_22960</name>
</gene>
<evidence type="ECO:0000313" key="2">
    <source>
        <dbReference type="Proteomes" id="UP000321685"/>
    </source>
</evidence>
<dbReference type="EMBL" id="BJVJ01000018">
    <property type="protein sequence ID" value="GEL23342.1"/>
    <property type="molecule type" value="Genomic_DNA"/>
</dbReference>
<keyword evidence="2" id="KW-1185">Reference proteome</keyword>
<organism evidence="1 2">
    <name type="scientific">Pseudonocardia sulfidoxydans NBRC 16205</name>
    <dbReference type="NCBI Taxonomy" id="1223511"/>
    <lineage>
        <taxon>Bacteria</taxon>
        <taxon>Bacillati</taxon>
        <taxon>Actinomycetota</taxon>
        <taxon>Actinomycetes</taxon>
        <taxon>Pseudonocardiales</taxon>
        <taxon>Pseudonocardiaceae</taxon>
        <taxon>Pseudonocardia</taxon>
    </lineage>
</organism>
<name>A0A511DEZ2_9PSEU</name>
<dbReference type="AlphaFoldDB" id="A0A511DEZ2"/>
<proteinExistence type="predicted"/>
<reference evidence="1 2" key="1">
    <citation type="submission" date="2019-07" db="EMBL/GenBank/DDBJ databases">
        <title>Whole genome shotgun sequence of Pseudonocardia sulfidoxydans NBRC 16205.</title>
        <authorList>
            <person name="Hosoyama A."/>
            <person name="Uohara A."/>
            <person name="Ohji S."/>
            <person name="Ichikawa N."/>
        </authorList>
    </citation>
    <scope>NUCLEOTIDE SEQUENCE [LARGE SCALE GENOMIC DNA]</scope>
    <source>
        <strain evidence="1 2">NBRC 16205</strain>
    </source>
</reference>
<protein>
    <submittedName>
        <fullName evidence="1">Uncharacterized protein</fullName>
    </submittedName>
</protein>
<evidence type="ECO:0000313" key="1">
    <source>
        <dbReference type="EMBL" id="GEL23342.1"/>
    </source>
</evidence>
<dbReference type="Proteomes" id="UP000321685">
    <property type="component" value="Unassembled WGS sequence"/>
</dbReference>
<sequence length="180" mass="19190">MSSAHPADPDDTLGGDAAARGLLGGRASYRGGVPFWRTEERGTRAVEEWNRQLLADEAGARERAQQEFEESPTGRARAAYDDGLEIFQFSLPLDEVTSVPVARAASGEVHLAADISDVLDAVVREGWDLHSFSTVFAMRTASVTGGGTGRADVSGDLVATYVFLREESSHAPLEVPEGNA</sequence>
<accession>A0A511DEZ2</accession>